<dbReference type="EMBL" id="JBBWWR010000013">
    <property type="protein sequence ID" value="KAK8955254.1"/>
    <property type="molecule type" value="Genomic_DNA"/>
</dbReference>
<evidence type="ECO:0000256" key="1">
    <source>
        <dbReference type="ARBA" id="ARBA00022737"/>
    </source>
</evidence>
<feature type="repeat" description="PPR" evidence="2">
    <location>
        <begin position="773"/>
        <end position="807"/>
    </location>
</feature>
<dbReference type="Gene3D" id="1.25.40.10">
    <property type="entry name" value="Tetratricopeptide repeat domain"/>
    <property type="match status" value="7"/>
</dbReference>
<feature type="repeat" description="PPR" evidence="2">
    <location>
        <begin position="284"/>
        <end position="318"/>
    </location>
</feature>
<dbReference type="Pfam" id="PF01535">
    <property type="entry name" value="PPR"/>
    <property type="match status" value="7"/>
</dbReference>
<gene>
    <name evidence="3" type="primary">PCMP-E88</name>
    <name evidence="3" type="ORF">KSP40_PGU016921</name>
</gene>
<feature type="repeat" description="PPR" evidence="2">
    <location>
        <begin position="218"/>
        <end position="252"/>
    </location>
</feature>
<feature type="repeat" description="PPR" evidence="2">
    <location>
        <begin position="910"/>
        <end position="944"/>
    </location>
</feature>
<dbReference type="SUPFAM" id="SSF48452">
    <property type="entry name" value="TPR-like"/>
    <property type="match status" value="1"/>
</dbReference>
<feature type="repeat" description="PPR" evidence="2">
    <location>
        <begin position="524"/>
        <end position="558"/>
    </location>
</feature>
<proteinExistence type="predicted"/>
<dbReference type="InterPro" id="IPR011990">
    <property type="entry name" value="TPR-like_helical_dom_sf"/>
</dbReference>
<organism evidence="3 4">
    <name type="scientific">Platanthera guangdongensis</name>
    <dbReference type="NCBI Taxonomy" id="2320717"/>
    <lineage>
        <taxon>Eukaryota</taxon>
        <taxon>Viridiplantae</taxon>
        <taxon>Streptophyta</taxon>
        <taxon>Embryophyta</taxon>
        <taxon>Tracheophyta</taxon>
        <taxon>Spermatophyta</taxon>
        <taxon>Magnoliopsida</taxon>
        <taxon>Liliopsida</taxon>
        <taxon>Asparagales</taxon>
        <taxon>Orchidaceae</taxon>
        <taxon>Orchidoideae</taxon>
        <taxon>Orchideae</taxon>
        <taxon>Orchidinae</taxon>
        <taxon>Platanthera</taxon>
    </lineage>
</organism>
<comment type="caution">
    <text evidence="3">The sequence shown here is derived from an EMBL/GenBank/DDBJ whole genome shotgun (WGS) entry which is preliminary data.</text>
</comment>
<dbReference type="Pfam" id="PF20431">
    <property type="entry name" value="E_motif"/>
    <property type="match status" value="1"/>
</dbReference>
<feature type="repeat" description="PPR" evidence="2">
    <location>
        <begin position="486"/>
        <end position="523"/>
    </location>
</feature>
<keyword evidence="1" id="KW-0677">Repeat</keyword>
<dbReference type="Proteomes" id="UP001412067">
    <property type="component" value="Unassembled WGS sequence"/>
</dbReference>
<dbReference type="Pfam" id="PF13041">
    <property type="entry name" value="PPR_2"/>
    <property type="match status" value="5"/>
</dbReference>
<evidence type="ECO:0000256" key="2">
    <source>
        <dbReference type="PROSITE-ProRule" id="PRU00708"/>
    </source>
</evidence>
<keyword evidence="4" id="KW-1185">Reference proteome</keyword>
<dbReference type="InterPro" id="IPR046960">
    <property type="entry name" value="PPR_At4g14850-like_plant"/>
</dbReference>
<evidence type="ECO:0000313" key="4">
    <source>
        <dbReference type="Proteomes" id="UP001412067"/>
    </source>
</evidence>
<dbReference type="PANTHER" id="PTHR47926">
    <property type="entry name" value="PENTATRICOPEPTIDE REPEAT-CONTAINING PROTEIN"/>
    <property type="match status" value="1"/>
</dbReference>
<name>A0ABR2LYH2_9ASPA</name>
<dbReference type="PROSITE" id="PS51375">
    <property type="entry name" value="PPR"/>
    <property type="match status" value="9"/>
</dbReference>
<feature type="repeat" description="PPR" evidence="2">
    <location>
        <begin position="671"/>
        <end position="705"/>
    </location>
</feature>
<feature type="repeat" description="PPR" evidence="2">
    <location>
        <begin position="117"/>
        <end position="151"/>
    </location>
</feature>
<dbReference type="PANTHER" id="PTHR47926:SF441">
    <property type="entry name" value="PENTATRICOPEPTIDE REPEAT-CONTAINING PROTEIN"/>
    <property type="match status" value="1"/>
</dbReference>
<reference evidence="3 4" key="1">
    <citation type="journal article" date="2022" name="Nat. Plants">
        <title>Genomes of leafy and leafless Platanthera orchids illuminate the evolution of mycoheterotrophy.</title>
        <authorList>
            <person name="Li M.H."/>
            <person name="Liu K.W."/>
            <person name="Li Z."/>
            <person name="Lu H.C."/>
            <person name="Ye Q.L."/>
            <person name="Zhang D."/>
            <person name="Wang J.Y."/>
            <person name="Li Y.F."/>
            <person name="Zhong Z.M."/>
            <person name="Liu X."/>
            <person name="Yu X."/>
            <person name="Liu D.K."/>
            <person name="Tu X.D."/>
            <person name="Liu B."/>
            <person name="Hao Y."/>
            <person name="Liao X.Y."/>
            <person name="Jiang Y.T."/>
            <person name="Sun W.H."/>
            <person name="Chen J."/>
            <person name="Chen Y.Q."/>
            <person name="Ai Y."/>
            <person name="Zhai J.W."/>
            <person name="Wu S.S."/>
            <person name="Zhou Z."/>
            <person name="Hsiao Y.Y."/>
            <person name="Wu W.L."/>
            <person name="Chen Y.Y."/>
            <person name="Lin Y.F."/>
            <person name="Hsu J.L."/>
            <person name="Li C.Y."/>
            <person name="Wang Z.W."/>
            <person name="Zhao X."/>
            <person name="Zhong W.Y."/>
            <person name="Ma X.K."/>
            <person name="Ma L."/>
            <person name="Huang J."/>
            <person name="Chen G.Z."/>
            <person name="Huang M.Z."/>
            <person name="Huang L."/>
            <person name="Peng D.H."/>
            <person name="Luo Y.B."/>
            <person name="Zou S.Q."/>
            <person name="Chen S.P."/>
            <person name="Lan S."/>
            <person name="Tsai W.C."/>
            <person name="Van de Peer Y."/>
            <person name="Liu Z.J."/>
        </authorList>
    </citation>
    <scope>NUCLEOTIDE SEQUENCE [LARGE SCALE GENOMIC DNA]</scope>
    <source>
        <strain evidence="3">Lor288</strain>
    </source>
</reference>
<dbReference type="NCBIfam" id="TIGR00756">
    <property type="entry name" value="PPR"/>
    <property type="match status" value="7"/>
</dbReference>
<sequence>MLTARLLPLKRFLRPTYSSLATPSPSLQLRRNLSISSESQSYADILISYSKLSTRHPFDDSPERAQIFRNCKIIHARILRLGLHLSGKLGNALIDLYSKSGDASYAQNAFNLMEETDLVSWNSILSAYLRGGSSVSVLRFFSSMLRSGLSPDQFSFATALSACARLSATRAGRRYHCHSIKLGLSSDPYCEGSLVDMYGKCGQLLDARKVFDGIPEPDVIAWTNMIAGYDQGGMPKESLALFSRMCESGITPDRVTMVAAMAACLNLRRLEDARMLFERIPSPNDVAWNAIISGHAQNGHEDESLLFFREMRRSGVRPTRSTTGSVLSAAANLRALDEGCQVHSEAVKLGLHSNVFVGSSLISMYAKCGCLEDASRLFHSSCEKNTVTWNAMLGGLLQQNLAEEALELFLEMKGLNVGPDEVSYVAIVGACARTENVELGRQVHSLAVKTNMESGVFLGNALIDMYAKCGDLTDAKRQLEFVAVRDIVSWNSIIVGLSRRHRHGDEEETLDVFRRMRLDNVIPDQVTYSSIISACCDMRAFDEGKQVHCLSIKANLSSNPYVGGSLVDFYAKSRELENAVSIYSLLPEKTSPSSNALMSGFVQNGEEEEAVILNITSHGRMGLQLHCCLLKSGLLCIDDEFLKASLLVMYLRAKLLHDANKLLLEIPDNKCLVIWTIIISGFSQNGYSEEALLLFREARERDLGFDEAILASVLRACADLAALDYGRMAHGIIIRTAFESHRHTGIKLIDMYSKCGDMGSCRQLFELEKHKEDVILWNSMIVGLAKNGHALEALGIFDQMRGSRMNPDDVTFLGVLAACSHAGLVGEGREFFKSMLAEYGVTPRPQHYACMIDILGRGGRLKEAEELIDEMPFERDGLIWATMLAAARMHGDSERGERAAEKLMELEPNNSSPYMLLSSIYAASGDWDGAKRLRHDMRVRGVKKLPGWSWIEVRNETSLFVAGDELHPNANEIYEALADLTVSMKDDDEIFGLAF</sequence>
<accession>A0ABR2LYH2</accession>
<evidence type="ECO:0000313" key="3">
    <source>
        <dbReference type="EMBL" id="KAK8955254.1"/>
    </source>
</evidence>
<dbReference type="InterPro" id="IPR046848">
    <property type="entry name" value="E_motif"/>
</dbReference>
<dbReference type="InterPro" id="IPR002885">
    <property type="entry name" value="PPR_rpt"/>
</dbReference>
<feature type="repeat" description="PPR" evidence="2">
    <location>
        <begin position="385"/>
        <end position="419"/>
    </location>
</feature>
<protein>
    <submittedName>
        <fullName evidence="3">Pentatricopeptide repeat-containing protein</fullName>
    </submittedName>
</protein>